<dbReference type="Pfam" id="PF08668">
    <property type="entry name" value="HDOD"/>
    <property type="match status" value="1"/>
</dbReference>
<dbReference type="PROSITE" id="PS51833">
    <property type="entry name" value="HDOD"/>
    <property type="match status" value="1"/>
</dbReference>
<protein>
    <recommendedName>
        <fullName evidence="1">HDOD domain-containing protein</fullName>
    </recommendedName>
</protein>
<proteinExistence type="predicted"/>
<dbReference type="Gene3D" id="1.10.3210.10">
    <property type="entry name" value="Hypothetical protein af1432"/>
    <property type="match status" value="1"/>
</dbReference>
<dbReference type="SUPFAM" id="SSF109604">
    <property type="entry name" value="HD-domain/PDEase-like"/>
    <property type="match status" value="1"/>
</dbReference>
<dbReference type="InterPro" id="IPR052340">
    <property type="entry name" value="RNase_Y/CdgJ"/>
</dbReference>
<dbReference type="EMBL" id="UOGB01000187">
    <property type="protein sequence ID" value="VAX20746.1"/>
    <property type="molecule type" value="Genomic_DNA"/>
</dbReference>
<evidence type="ECO:0000313" key="2">
    <source>
        <dbReference type="EMBL" id="VAX20746.1"/>
    </source>
</evidence>
<dbReference type="PANTHER" id="PTHR33525:SF3">
    <property type="entry name" value="RIBONUCLEASE Y"/>
    <property type="match status" value="1"/>
</dbReference>
<accession>A0A3B1BR21</accession>
<dbReference type="SMART" id="SM00471">
    <property type="entry name" value="HDc"/>
    <property type="match status" value="1"/>
</dbReference>
<dbReference type="PANTHER" id="PTHR33525">
    <property type="match status" value="1"/>
</dbReference>
<evidence type="ECO:0000259" key="1">
    <source>
        <dbReference type="PROSITE" id="PS51833"/>
    </source>
</evidence>
<dbReference type="InterPro" id="IPR003607">
    <property type="entry name" value="HD/PDEase_dom"/>
</dbReference>
<dbReference type="InterPro" id="IPR006675">
    <property type="entry name" value="HDIG_dom"/>
</dbReference>
<gene>
    <name evidence="2" type="ORF">MNBD_NITROSPINAE03-448</name>
</gene>
<dbReference type="NCBIfam" id="TIGR00277">
    <property type="entry name" value="HDIG"/>
    <property type="match status" value="1"/>
</dbReference>
<name>A0A3B1BR21_9ZZZZ</name>
<dbReference type="CDD" id="cd00077">
    <property type="entry name" value="HDc"/>
    <property type="match status" value="1"/>
</dbReference>
<reference evidence="2" key="1">
    <citation type="submission" date="2018-06" db="EMBL/GenBank/DDBJ databases">
        <authorList>
            <person name="Zhirakovskaya E."/>
        </authorList>
    </citation>
    <scope>NUCLEOTIDE SEQUENCE</scope>
</reference>
<feature type="domain" description="HDOD" evidence="1">
    <location>
        <begin position="1"/>
        <end position="163"/>
    </location>
</feature>
<sequence length="238" mass="26631">AKLLKLINSAYFGLAHPIVSLQRAAIMLGFNTVKNIALSLSVTGTLKINNNFKWFTGDQFWEHSLACAVTSKAIAKKAGVKTLDLEEYFIAGLLHDIGITLFVNAFSAESEEIYNPDFEPDKSIRELEKERFGMTHDELGGLMAEHWKLPESLVGAIRGHHDPYDGPEDGLLLRQVIYISNHFCNERKISIHPGSNTDTIADKIWSDFRLSVEETTECFVDIDSTIENAKVFLTVAED</sequence>
<dbReference type="InterPro" id="IPR013976">
    <property type="entry name" value="HDOD"/>
</dbReference>
<feature type="non-terminal residue" evidence="2">
    <location>
        <position position="1"/>
    </location>
</feature>
<dbReference type="AlphaFoldDB" id="A0A3B1BR21"/>
<organism evidence="2">
    <name type="scientific">hydrothermal vent metagenome</name>
    <dbReference type="NCBI Taxonomy" id="652676"/>
    <lineage>
        <taxon>unclassified sequences</taxon>
        <taxon>metagenomes</taxon>
        <taxon>ecological metagenomes</taxon>
    </lineage>
</organism>